<dbReference type="AlphaFoldDB" id="X6LCT5"/>
<evidence type="ECO:0000313" key="1">
    <source>
        <dbReference type="EMBL" id="ETN99190.1"/>
    </source>
</evidence>
<organism evidence="1 2">
    <name type="scientific">Reticulomyxa filosa</name>
    <dbReference type="NCBI Taxonomy" id="46433"/>
    <lineage>
        <taxon>Eukaryota</taxon>
        <taxon>Sar</taxon>
        <taxon>Rhizaria</taxon>
        <taxon>Retaria</taxon>
        <taxon>Foraminifera</taxon>
        <taxon>Monothalamids</taxon>
        <taxon>Reticulomyxidae</taxon>
        <taxon>Reticulomyxa</taxon>
    </lineage>
</organism>
<dbReference type="EMBL" id="ASPP01044648">
    <property type="protein sequence ID" value="ETN99190.1"/>
    <property type="molecule type" value="Genomic_DNA"/>
</dbReference>
<name>X6LCT5_RETFI</name>
<comment type="caution">
    <text evidence="1">The sequence shown here is derived from an EMBL/GenBank/DDBJ whole genome shotgun (WGS) entry which is preliminary data.</text>
</comment>
<feature type="non-terminal residue" evidence="1">
    <location>
        <position position="97"/>
    </location>
</feature>
<sequence length="97" mass="11692">MKHLYCSDNNKSRFPPHEGNVLFIVKHWPYRPIQTNAQNCYMRSHNVGYRIRLGDVIYQWFRNQEGGCFLFNKRNYNMAINEEQKYNEDTVRGSTNK</sequence>
<keyword evidence="2" id="KW-1185">Reference proteome</keyword>
<gene>
    <name evidence="1" type="ORF">RFI_38291</name>
</gene>
<reference evidence="1 2" key="1">
    <citation type="journal article" date="2013" name="Curr. Biol.">
        <title>The Genome of the Foraminiferan Reticulomyxa filosa.</title>
        <authorList>
            <person name="Glockner G."/>
            <person name="Hulsmann N."/>
            <person name="Schleicher M."/>
            <person name="Noegel A.A."/>
            <person name="Eichinger L."/>
            <person name="Gallinger C."/>
            <person name="Pawlowski J."/>
            <person name="Sierra R."/>
            <person name="Euteneuer U."/>
            <person name="Pillet L."/>
            <person name="Moustafa A."/>
            <person name="Platzer M."/>
            <person name="Groth M."/>
            <person name="Szafranski K."/>
            <person name="Schliwa M."/>
        </authorList>
    </citation>
    <scope>NUCLEOTIDE SEQUENCE [LARGE SCALE GENOMIC DNA]</scope>
</reference>
<evidence type="ECO:0000313" key="2">
    <source>
        <dbReference type="Proteomes" id="UP000023152"/>
    </source>
</evidence>
<dbReference type="Proteomes" id="UP000023152">
    <property type="component" value="Unassembled WGS sequence"/>
</dbReference>
<accession>X6LCT5</accession>
<protein>
    <submittedName>
        <fullName evidence="1">Uncharacterized protein</fullName>
    </submittedName>
</protein>
<proteinExistence type="predicted"/>